<reference evidence="3" key="1">
    <citation type="submission" date="2019-04" db="EMBL/GenBank/DDBJ databases">
        <title>Evolution of Biomass-Degrading Anaerobic Consortia Revealed by Metagenomics.</title>
        <authorList>
            <person name="Peng X."/>
        </authorList>
    </citation>
    <scope>NUCLEOTIDE SEQUENCE</scope>
    <source>
        <strain evidence="3">SIG311</strain>
    </source>
</reference>
<feature type="transmembrane region" description="Helical" evidence="2">
    <location>
        <begin position="142"/>
        <end position="164"/>
    </location>
</feature>
<dbReference type="AlphaFoldDB" id="A0A927U7L1"/>
<protein>
    <submittedName>
        <fullName evidence="3">Uncharacterized protein</fullName>
    </submittedName>
</protein>
<comment type="caution">
    <text evidence="3">The sequence shown here is derived from an EMBL/GenBank/DDBJ whole genome shotgun (WGS) entry which is preliminary data.</text>
</comment>
<feature type="region of interest" description="Disordered" evidence="1">
    <location>
        <begin position="90"/>
        <end position="116"/>
    </location>
</feature>
<keyword evidence="2" id="KW-0472">Membrane</keyword>
<sequence>MAKYNIGGYIFDDENKAKKAAKELKAVEYILGQIKDADEKGVLSVYKKLLNQRPFSTEIGMGFLSQLRQNLVSSGAFTEEDIPLVYSLDESDKTSKESPSTTVQSKENEEKLEEKPKVKKKKADKSFVSGDDHLKELKRLKLINRILLILCITLLLCVLGMFYVNSTINSPTILNYEEKLIDKYSSWEQELTEREAAVKEKELQQ</sequence>
<gene>
    <name evidence="3" type="ORF">E7272_08110</name>
</gene>
<keyword evidence="2" id="KW-1133">Transmembrane helix</keyword>
<evidence type="ECO:0000313" key="3">
    <source>
        <dbReference type="EMBL" id="MBE5919796.1"/>
    </source>
</evidence>
<feature type="compositionally biased region" description="Basic and acidic residues" evidence="1">
    <location>
        <begin position="106"/>
        <end position="116"/>
    </location>
</feature>
<proteinExistence type="predicted"/>
<dbReference type="Proteomes" id="UP000766246">
    <property type="component" value="Unassembled WGS sequence"/>
</dbReference>
<evidence type="ECO:0000313" key="4">
    <source>
        <dbReference type="Proteomes" id="UP000766246"/>
    </source>
</evidence>
<dbReference type="EMBL" id="SVER01000018">
    <property type="protein sequence ID" value="MBE5919796.1"/>
    <property type="molecule type" value="Genomic_DNA"/>
</dbReference>
<evidence type="ECO:0000256" key="1">
    <source>
        <dbReference type="SAM" id="MobiDB-lite"/>
    </source>
</evidence>
<evidence type="ECO:0000256" key="2">
    <source>
        <dbReference type="SAM" id="Phobius"/>
    </source>
</evidence>
<organism evidence="3 4">
    <name type="scientific">Pseudobutyrivibrio ruminis</name>
    <dbReference type="NCBI Taxonomy" id="46206"/>
    <lineage>
        <taxon>Bacteria</taxon>
        <taxon>Bacillati</taxon>
        <taxon>Bacillota</taxon>
        <taxon>Clostridia</taxon>
        <taxon>Lachnospirales</taxon>
        <taxon>Lachnospiraceae</taxon>
        <taxon>Pseudobutyrivibrio</taxon>
    </lineage>
</organism>
<keyword evidence="2" id="KW-0812">Transmembrane</keyword>
<accession>A0A927U7L1</accession>
<name>A0A927U7L1_9FIRM</name>